<dbReference type="InterPro" id="IPR001345">
    <property type="entry name" value="PG/BPGM_mutase_AS"/>
</dbReference>
<name>A0A2G2XHK7_CAPBA</name>
<dbReference type="STRING" id="33114.A0A2G2XHK7"/>
<comment type="caution">
    <text evidence="3">The sequence shown here is derived from an EMBL/GenBank/DDBJ whole genome shotgun (WGS) entry which is preliminary data.</text>
</comment>
<dbReference type="AlphaFoldDB" id="A0A2G2XHK7"/>
<feature type="binding site" evidence="2">
    <location>
        <begin position="110"/>
        <end position="113"/>
    </location>
    <ligand>
        <name>substrate</name>
    </ligand>
</feature>
<dbReference type="PROSITE" id="PS00175">
    <property type="entry name" value="PG_MUTASE"/>
    <property type="match status" value="1"/>
</dbReference>
<dbReference type="InterPro" id="IPR029033">
    <property type="entry name" value="His_PPase_superfam"/>
</dbReference>
<gene>
    <name evidence="3" type="ORF">CQW23_05468</name>
</gene>
<dbReference type="InterPro" id="IPR052765">
    <property type="entry name" value="PGM-Related"/>
</dbReference>
<protein>
    <submittedName>
        <fullName evidence="3">Phosphoglycerate mutase-like protein AT74</fullName>
    </submittedName>
</protein>
<evidence type="ECO:0000256" key="1">
    <source>
        <dbReference type="PIRSR" id="PIRSR613078-1"/>
    </source>
</evidence>
<keyword evidence="4" id="KW-1185">Reference proteome</keyword>
<feature type="binding site" evidence="2">
    <location>
        <begin position="25"/>
        <end position="32"/>
    </location>
    <ligand>
        <name>substrate</name>
    </ligand>
</feature>
<feature type="binding site" evidence="2">
    <location>
        <position position="82"/>
    </location>
    <ligand>
        <name>substrate</name>
    </ligand>
</feature>
<feature type="active site" description="Tele-phosphohistidine intermediate" evidence="1">
    <location>
        <position position="26"/>
    </location>
</feature>
<dbReference type="Pfam" id="PF00300">
    <property type="entry name" value="His_Phos_1"/>
    <property type="match status" value="1"/>
</dbReference>
<sequence>MGNVISGRGTKQKQRRWPKRIILVRHGESEGNLQKSVYRDVPDHRVQLTERGKEQGKKAGELIRSVVGQHCKIYFYVSPFLRTRETLKEIGAAFSSSEITGVREECRLREMDYAKFQNTEKMAEYKKERERYGKFFYRFPNGDSAAEVYDRISGFVESLWRDIEMNKIPESSDNDNLNIVMISHGLTIRILLMRLFSWTTEQVESLTSPENGEVRIMELTGDDGEYSLALHHDDQTLEKWGLSPQMIVDQKKRAYGPKVVDHLTSYFDLLPHINLHFGKK</sequence>
<dbReference type="CDD" id="cd07067">
    <property type="entry name" value="HP_PGM_like"/>
    <property type="match status" value="1"/>
</dbReference>
<organism evidence="3 4">
    <name type="scientific">Capsicum baccatum</name>
    <name type="common">Peruvian pepper</name>
    <dbReference type="NCBI Taxonomy" id="33114"/>
    <lineage>
        <taxon>Eukaryota</taxon>
        <taxon>Viridiplantae</taxon>
        <taxon>Streptophyta</taxon>
        <taxon>Embryophyta</taxon>
        <taxon>Tracheophyta</taxon>
        <taxon>Spermatophyta</taxon>
        <taxon>Magnoliopsida</taxon>
        <taxon>eudicotyledons</taxon>
        <taxon>Gunneridae</taxon>
        <taxon>Pentapetalae</taxon>
        <taxon>asterids</taxon>
        <taxon>lamiids</taxon>
        <taxon>Solanales</taxon>
        <taxon>Solanaceae</taxon>
        <taxon>Solanoideae</taxon>
        <taxon>Capsiceae</taxon>
        <taxon>Capsicum</taxon>
    </lineage>
</organism>
<accession>A0A2G2XHK7</accession>
<feature type="binding site" evidence="2">
    <location>
        <position position="121"/>
    </location>
    <ligand>
        <name>substrate</name>
    </ligand>
</feature>
<dbReference type="OrthoDB" id="10261749at2759"/>
<dbReference type="EMBL" id="MLFT02000002">
    <property type="protein sequence ID" value="PHT56982.1"/>
    <property type="molecule type" value="Genomic_DNA"/>
</dbReference>
<reference evidence="4" key="2">
    <citation type="journal article" date="2017" name="J. Anim. Genet.">
        <title>Multiple reference genome sequences of hot pepper reveal the massive evolution of plant disease resistance genes by retroduplication.</title>
        <authorList>
            <person name="Kim S."/>
            <person name="Park J."/>
            <person name="Yeom S.-I."/>
            <person name="Kim Y.-M."/>
            <person name="Seo E."/>
            <person name="Kim K.-T."/>
            <person name="Kim M.-S."/>
            <person name="Lee J.M."/>
            <person name="Cheong K."/>
            <person name="Shin H.-S."/>
            <person name="Kim S.-B."/>
            <person name="Han K."/>
            <person name="Lee J."/>
            <person name="Park M."/>
            <person name="Lee H.-A."/>
            <person name="Lee H.-Y."/>
            <person name="Lee Y."/>
            <person name="Oh S."/>
            <person name="Lee J.H."/>
            <person name="Choi E."/>
            <person name="Choi E."/>
            <person name="Lee S.E."/>
            <person name="Jeon J."/>
            <person name="Kim H."/>
            <person name="Choi G."/>
            <person name="Song H."/>
            <person name="Lee J."/>
            <person name="Lee S.-C."/>
            <person name="Kwon J.-K."/>
            <person name="Lee H.-Y."/>
            <person name="Koo N."/>
            <person name="Hong Y."/>
            <person name="Kim R.W."/>
            <person name="Kang W.-H."/>
            <person name="Huh J.H."/>
            <person name="Kang B.-C."/>
            <person name="Yang T.-J."/>
            <person name="Lee Y.-H."/>
            <person name="Bennetzen J.L."/>
            <person name="Choi D."/>
        </authorList>
    </citation>
    <scope>NUCLEOTIDE SEQUENCE [LARGE SCALE GENOMIC DNA]</scope>
    <source>
        <strain evidence="4">cv. PBC81</strain>
    </source>
</reference>
<dbReference type="GO" id="GO:0003824">
    <property type="term" value="F:catalytic activity"/>
    <property type="evidence" value="ECO:0007669"/>
    <property type="project" value="InterPro"/>
</dbReference>
<dbReference type="Gene3D" id="3.40.50.1240">
    <property type="entry name" value="Phosphoglycerate mutase-like"/>
    <property type="match status" value="1"/>
</dbReference>
<dbReference type="InterPro" id="IPR013078">
    <property type="entry name" value="His_Pase_superF_clade-1"/>
</dbReference>
<proteinExistence type="predicted"/>
<dbReference type="Proteomes" id="UP000224567">
    <property type="component" value="Unassembled WGS sequence"/>
</dbReference>
<evidence type="ECO:0000256" key="2">
    <source>
        <dbReference type="PIRSR" id="PIRSR613078-2"/>
    </source>
</evidence>
<feature type="active site" description="Proton donor/acceptor" evidence="1">
    <location>
        <position position="110"/>
    </location>
</feature>
<evidence type="ECO:0000313" key="3">
    <source>
        <dbReference type="EMBL" id="PHT56982.1"/>
    </source>
</evidence>
<reference evidence="3 4" key="1">
    <citation type="journal article" date="2017" name="Genome Biol.">
        <title>New reference genome sequences of hot pepper reveal the massive evolution of plant disease-resistance genes by retroduplication.</title>
        <authorList>
            <person name="Kim S."/>
            <person name="Park J."/>
            <person name="Yeom S.I."/>
            <person name="Kim Y.M."/>
            <person name="Seo E."/>
            <person name="Kim K.T."/>
            <person name="Kim M.S."/>
            <person name="Lee J.M."/>
            <person name="Cheong K."/>
            <person name="Shin H.S."/>
            <person name="Kim S.B."/>
            <person name="Han K."/>
            <person name="Lee J."/>
            <person name="Park M."/>
            <person name="Lee H.A."/>
            <person name="Lee H.Y."/>
            <person name="Lee Y."/>
            <person name="Oh S."/>
            <person name="Lee J.H."/>
            <person name="Choi E."/>
            <person name="Choi E."/>
            <person name="Lee S.E."/>
            <person name="Jeon J."/>
            <person name="Kim H."/>
            <person name="Choi G."/>
            <person name="Song H."/>
            <person name="Lee J."/>
            <person name="Lee S.C."/>
            <person name="Kwon J.K."/>
            <person name="Lee H.Y."/>
            <person name="Koo N."/>
            <person name="Hong Y."/>
            <person name="Kim R.W."/>
            <person name="Kang W.H."/>
            <person name="Huh J.H."/>
            <person name="Kang B.C."/>
            <person name="Yang T.J."/>
            <person name="Lee Y.H."/>
            <person name="Bennetzen J.L."/>
            <person name="Choi D."/>
        </authorList>
    </citation>
    <scope>NUCLEOTIDE SEQUENCE [LARGE SCALE GENOMIC DNA]</scope>
    <source>
        <strain evidence="4">cv. PBC81</strain>
    </source>
</reference>
<dbReference type="PANTHER" id="PTHR46192">
    <property type="entry name" value="BROAD-RANGE ACID PHOSPHATASE DET1"/>
    <property type="match status" value="1"/>
</dbReference>
<dbReference type="SUPFAM" id="SSF53254">
    <property type="entry name" value="Phosphoglycerate mutase-like"/>
    <property type="match status" value="1"/>
</dbReference>
<evidence type="ECO:0000313" key="4">
    <source>
        <dbReference type="Proteomes" id="UP000224567"/>
    </source>
</evidence>
<dbReference type="SMART" id="SM00855">
    <property type="entry name" value="PGAM"/>
    <property type="match status" value="1"/>
</dbReference>